<evidence type="ECO:0000256" key="5">
    <source>
        <dbReference type="ARBA" id="ARBA00023004"/>
    </source>
</evidence>
<evidence type="ECO:0000256" key="7">
    <source>
        <dbReference type="PIRSR" id="PIRSR602401-1"/>
    </source>
</evidence>
<dbReference type="GO" id="GO:0004497">
    <property type="term" value="F:monooxygenase activity"/>
    <property type="evidence" value="ECO:0007669"/>
    <property type="project" value="UniProtKB-KW"/>
</dbReference>
<dbReference type="InterPro" id="IPR017972">
    <property type="entry name" value="Cyt_P450_CS"/>
</dbReference>
<dbReference type="GO" id="GO:0005506">
    <property type="term" value="F:iron ion binding"/>
    <property type="evidence" value="ECO:0007669"/>
    <property type="project" value="InterPro"/>
</dbReference>
<evidence type="ECO:0000313" key="9">
    <source>
        <dbReference type="EMBL" id="WNM58954.1"/>
    </source>
</evidence>
<dbReference type="PRINTS" id="PR00463">
    <property type="entry name" value="EP450I"/>
</dbReference>
<dbReference type="PANTHER" id="PTHR24291:SF50">
    <property type="entry name" value="BIFUNCTIONAL ALBAFLAVENONE MONOOXYGENASE_TERPENE SYNTHASE"/>
    <property type="match status" value="1"/>
</dbReference>
<dbReference type="Pfam" id="PF00067">
    <property type="entry name" value="p450"/>
    <property type="match status" value="1"/>
</dbReference>
<protein>
    <submittedName>
        <fullName evidence="9">Cytochrome P450</fullName>
    </submittedName>
</protein>
<dbReference type="KEGG" id="nall:PP769_04075"/>
<dbReference type="InterPro" id="IPR036396">
    <property type="entry name" value="Cyt_P450_sf"/>
</dbReference>
<keyword evidence="6 8" id="KW-0503">Monooxygenase</keyword>
<dbReference type="EMBL" id="CP116967">
    <property type="protein sequence ID" value="WNM58954.1"/>
    <property type="molecule type" value="Genomic_DNA"/>
</dbReference>
<keyword evidence="10" id="KW-1185">Reference proteome</keyword>
<keyword evidence="4 8" id="KW-0560">Oxidoreductase</keyword>
<evidence type="ECO:0000256" key="3">
    <source>
        <dbReference type="ARBA" id="ARBA00022723"/>
    </source>
</evidence>
<dbReference type="Gene3D" id="1.10.630.10">
    <property type="entry name" value="Cytochrome P450"/>
    <property type="match status" value="1"/>
</dbReference>
<evidence type="ECO:0000313" key="10">
    <source>
        <dbReference type="Proteomes" id="UP001302719"/>
    </source>
</evidence>
<evidence type="ECO:0000256" key="1">
    <source>
        <dbReference type="ARBA" id="ARBA00010617"/>
    </source>
</evidence>
<dbReference type="PRINTS" id="PR00385">
    <property type="entry name" value="P450"/>
</dbReference>
<evidence type="ECO:0000256" key="2">
    <source>
        <dbReference type="ARBA" id="ARBA00022617"/>
    </source>
</evidence>
<reference evidence="9 10" key="1">
    <citation type="submission" date="2023-01" db="EMBL/GenBank/DDBJ databases">
        <title>Cultivation and genomic characterization of new, ubiquitous marine nitrite-oxidizing bacteria from the Nitrospirales.</title>
        <authorList>
            <person name="Mueller A.J."/>
            <person name="Daebeler A."/>
            <person name="Herbold C.W."/>
            <person name="Kirkegaard R.H."/>
            <person name="Daims H."/>
        </authorList>
    </citation>
    <scope>NUCLEOTIDE SEQUENCE [LARGE SCALE GENOMIC DNA]</scope>
    <source>
        <strain evidence="9 10">VA</strain>
    </source>
</reference>
<keyword evidence="3 7" id="KW-0479">Metal-binding</keyword>
<dbReference type="PANTHER" id="PTHR24291">
    <property type="entry name" value="CYTOCHROME P450 FAMILY 4"/>
    <property type="match status" value="1"/>
</dbReference>
<dbReference type="AlphaFoldDB" id="A0AA96GI94"/>
<sequence length="460" mass="52841">MSNDESRKEPSGPRGYPLLGHIPGFLWDRLGFLSRCAAEYGDVVKLKIGEPTFLLNNPEDIKHVLVTHSDNFDKGPRLTSPKGKRLSGDGLLTSLGSVHLRQRMMMQPVFYRTSINVFAETIISGVEKMIAEWKNGTELNIGQAMMELAQDNIIKTAFGRRFDDSSGALATAITIRKRYVEHVQFSLLPFSEYLPPMLWREYQQAMKRINDTIAWEIDMRRRAPEPSHDLLSLLMHTKYADGTGMTDKQIRDEFLTLFSAGYETIGEALTWTWYLLSQHPEVEARLHEELREVLGGRVPGADDLSKLRYTGMILAESMRLYPPTWIFIRMARQDAVLPSGFTIPAGSKLYLCQYVMHRNVRYWPNPERFDPERFTEQAIKARTKFAYFPFGGGIRVCIGEAFAKMECILALAYMAQRLALMLMPGQKIVPKPHMTLRPKKEIMMRVQERDQRELISQVQR</sequence>
<comment type="cofactor">
    <cofactor evidence="7">
        <name>heme</name>
        <dbReference type="ChEBI" id="CHEBI:30413"/>
    </cofactor>
</comment>
<dbReference type="PROSITE" id="PS00086">
    <property type="entry name" value="CYTOCHROME_P450"/>
    <property type="match status" value="1"/>
</dbReference>
<dbReference type="Proteomes" id="UP001302719">
    <property type="component" value="Chromosome"/>
</dbReference>
<accession>A0AA96GI94</accession>
<comment type="similarity">
    <text evidence="1 8">Belongs to the cytochrome P450 family.</text>
</comment>
<proteinExistence type="inferred from homology"/>
<dbReference type="InterPro" id="IPR002401">
    <property type="entry name" value="Cyt_P450_E_grp-I"/>
</dbReference>
<dbReference type="InterPro" id="IPR001128">
    <property type="entry name" value="Cyt_P450"/>
</dbReference>
<dbReference type="GO" id="GO:0016705">
    <property type="term" value="F:oxidoreductase activity, acting on paired donors, with incorporation or reduction of molecular oxygen"/>
    <property type="evidence" value="ECO:0007669"/>
    <property type="project" value="InterPro"/>
</dbReference>
<evidence type="ECO:0000256" key="6">
    <source>
        <dbReference type="ARBA" id="ARBA00023033"/>
    </source>
</evidence>
<name>A0AA96GI94_9BACT</name>
<keyword evidence="5 7" id="KW-0408">Iron</keyword>
<keyword evidence="2 7" id="KW-0349">Heme</keyword>
<dbReference type="GO" id="GO:0020037">
    <property type="term" value="F:heme binding"/>
    <property type="evidence" value="ECO:0007669"/>
    <property type="project" value="InterPro"/>
</dbReference>
<feature type="binding site" description="axial binding residue" evidence="7">
    <location>
        <position position="397"/>
    </location>
    <ligand>
        <name>heme</name>
        <dbReference type="ChEBI" id="CHEBI:30413"/>
    </ligand>
    <ligandPart>
        <name>Fe</name>
        <dbReference type="ChEBI" id="CHEBI:18248"/>
    </ligandPart>
</feature>
<evidence type="ECO:0000256" key="8">
    <source>
        <dbReference type="RuleBase" id="RU000461"/>
    </source>
</evidence>
<dbReference type="CDD" id="cd20620">
    <property type="entry name" value="CYP132-like"/>
    <property type="match status" value="1"/>
</dbReference>
<evidence type="ECO:0000256" key="4">
    <source>
        <dbReference type="ARBA" id="ARBA00023002"/>
    </source>
</evidence>
<dbReference type="SUPFAM" id="SSF48264">
    <property type="entry name" value="Cytochrome P450"/>
    <property type="match status" value="1"/>
</dbReference>
<dbReference type="InterPro" id="IPR050196">
    <property type="entry name" value="Cytochrome_P450_Monoox"/>
</dbReference>
<organism evidence="9 10">
    <name type="scientific">Candidatus Nitrospira allomarina</name>
    <dbReference type="NCBI Taxonomy" id="3020900"/>
    <lineage>
        <taxon>Bacteria</taxon>
        <taxon>Pseudomonadati</taxon>
        <taxon>Nitrospirota</taxon>
        <taxon>Nitrospiria</taxon>
        <taxon>Nitrospirales</taxon>
        <taxon>Nitrospiraceae</taxon>
        <taxon>Nitrospira</taxon>
    </lineage>
</organism>
<dbReference type="RefSeq" id="WP_312645512.1">
    <property type="nucleotide sequence ID" value="NZ_CP116967.1"/>
</dbReference>
<gene>
    <name evidence="9" type="ORF">PP769_04075</name>
</gene>